<dbReference type="Pfam" id="PF10076">
    <property type="entry name" value="Phage_Mu_Gp48"/>
    <property type="match status" value="1"/>
</dbReference>
<comment type="caution">
    <text evidence="1">The sequence shown here is derived from an EMBL/GenBank/DDBJ whole genome shotgun (WGS) entry which is preliminary data.</text>
</comment>
<organism evidence="1 2">
    <name type="scientific">Fumia xinanensis</name>
    <dbReference type="NCBI Taxonomy" id="2763659"/>
    <lineage>
        <taxon>Bacteria</taxon>
        <taxon>Bacillati</taxon>
        <taxon>Bacillota</taxon>
        <taxon>Clostridia</taxon>
        <taxon>Eubacteriales</taxon>
        <taxon>Oscillospiraceae</taxon>
        <taxon>Fumia</taxon>
    </lineage>
</organism>
<evidence type="ECO:0000313" key="2">
    <source>
        <dbReference type="Proteomes" id="UP000610760"/>
    </source>
</evidence>
<keyword evidence="2" id="KW-1185">Reference proteome</keyword>
<dbReference type="EMBL" id="JACRSV010000001">
    <property type="protein sequence ID" value="MBC8559659.1"/>
    <property type="molecule type" value="Genomic_DNA"/>
</dbReference>
<gene>
    <name evidence="1" type="ORF">H8710_06175</name>
</gene>
<accession>A0A926E3W9</accession>
<dbReference type="AlphaFoldDB" id="A0A926E3W9"/>
<dbReference type="RefSeq" id="WP_249294552.1">
    <property type="nucleotide sequence ID" value="NZ_JACRSV010000001.1"/>
</dbReference>
<dbReference type="Proteomes" id="UP000610760">
    <property type="component" value="Unassembled WGS sequence"/>
</dbReference>
<name>A0A926E3W9_9FIRM</name>
<sequence>MARKADVLSALPPVLGEIYEMQAAAEAENSELNLLWQGAEDLMNDQFIESATENGVSRWEKMMLLGHKDTDTLPQRKFRIQSAVSGRLPFTVWVLREQLDHLCGAGGYELTVDHANYKVTVLLALAAQNEFDAVTELLQKMLPANLIIEVLVQYRRYGELTEWGHEDLAFYTHQYIREGGDLA</sequence>
<protein>
    <submittedName>
        <fullName evidence="1">DUF2313 domain-containing protein</fullName>
    </submittedName>
</protein>
<dbReference type="InterPro" id="IPR018755">
    <property type="entry name" value="Phage_Mu_Gp48"/>
</dbReference>
<reference evidence="1" key="1">
    <citation type="submission" date="2020-08" db="EMBL/GenBank/DDBJ databases">
        <title>Genome public.</title>
        <authorList>
            <person name="Liu C."/>
            <person name="Sun Q."/>
        </authorList>
    </citation>
    <scope>NUCLEOTIDE SEQUENCE</scope>
    <source>
        <strain evidence="1">NSJ-33</strain>
    </source>
</reference>
<evidence type="ECO:0000313" key="1">
    <source>
        <dbReference type="EMBL" id="MBC8559659.1"/>
    </source>
</evidence>
<proteinExistence type="predicted"/>